<dbReference type="Pfam" id="PF00041">
    <property type="entry name" value="fn3"/>
    <property type="match status" value="1"/>
</dbReference>
<dbReference type="Proteomes" id="UP000321580">
    <property type="component" value="Unassembled WGS sequence"/>
</dbReference>
<keyword evidence="4 5" id="KW-0720">Serine protease</keyword>
<evidence type="ECO:0000256" key="4">
    <source>
        <dbReference type="ARBA" id="ARBA00022825"/>
    </source>
</evidence>
<dbReference type="PRINTS" id="PR00723">
    <property type="entry name" value="SUBTILISIN"/>
</dbReference>
<organism evidence="7 8">
    <name type="scientific">Phaeodactylibacter luteus</name>
    <dbReference type="NCBI Taxonomy" id="1564516"/>
    <lineage>
        <taxon>Bacteria</taxon>
        <taxon>Pseudomonadati</taxon>
        <taxon>Bacteroidota</taxon>
        <taxon>Saprospiria</taxon>
        <taxon>Saprospirales</taxon>
        <taxon>Haliscomenobacteraceae</taxon>
        <taxon>Phaeodactylibacter</taxon>
    </lineage>
</organism>
<keyword evidence="8" id="KW-1185">Reference proteome</keyword>
<dbReference type="GO" id="GO:0006508">
    <property type="term" value="P:proteolysis"/>
    <property type="evidence" value="ECO:0007669"/>
    <property type="project" value="UniProtKB-KW"/>
</dbReference>
<dbReference type="InterPro" id="IPR000209">
    <property type="entry name" value="Peptidase_S8/S53_dom"/>
</dbReference>
<evidence type="ECO:0000313" key="8">
    <source>
        <dbReference type="Proteomes" id="UP000321580"/>
    </source>
</evidence>
<comment type="similarity">
    <text evidence="1 5">Belongs to the peptidase S8 family.</text>
</comment>
<keyword evidence="2 5" id="KW-0645">Protease</keyword>
<reference evidence="7 8" key="1">
    <citation type="submission" date="2019-08" db="EMBL/GenBank/DDBJ databases">
        <title>Genome of Phaeodactylibacter luteus.</title>
        <authorList>
            <person name="Bowman J.P."/>
        </authorList>
    </citation>
    <scope>NUCLEOTIDE SEQUENCE [LARGE SCALE GENOMIC DNA]</scope>
    <source>
        <strain evidence="7 8">KCTC 42180</strain>
    </source>
</reference>
<dbReference type="InterPro" id="IPR022398">
    <property type="entry name" value="Peptidase_S8_His-AS"/>
</dbReference>
<dbReference type="InterPro" id="IPR036852">
    <property type="entry name" value="Peptidase_S8/S53_dom_sf"/>
</dbReference>
<dbReference type="InterPro" id="IPR050131">
    <property type="entry name" value="Peptidase_S8_subtilisin-like"/>
</dbReference>
<dbReference type="InterPro" id="IPR023828">
    <property type="entry name" value="Peptidase_S8_Ser-AS"/>
</dbReference>
<dbReference type="InterPro" id="IPR026444">
    <property type="entry name" value="Secre_tail"/>
</dbReference>
<accession>A0A5C6RMB8</accession>
<dbReference type="PROSITE" id="PS00138">
    <property type="entry name" value="SUBTILASE_SER"/>
    <property type="match status" value="1"/>
</dbReference>
<dbReference type="OrthoDB" id="1489355at2"/>
<dbReference type="PANTHER" id="PTHR43806:SF11">
    <property type="entry name" value="CEREVISIN-RELATED"/>
    <property type="match status" value="1"/>
</dbReference>
<feature type="active site" description="Charge relay system" evidence="5">
    <location>
        <position position="171"/>
    </location>
</feature>
<evidence type="ECO:0000313" key="7">
    <source>
        <dbReference type="EMBL" id="TXB63518.1"/>
    </source>
</evidence>
<dbReference type="PROSITE" id="PS51892">
    <property type="entry name" value="SUBTILASE"/>
    <property type="match status" value="1"/>
</dbReference>
<dbReference type="SUPFAM" id="SSF52743">
    <property type="entry name" value="Subtilisin-like"/>
    <property type="match status" value="1"/>
</dbReference>
<dbReference type="Gene3D" id="3.40.50.200">
    <property type="entry name" value="Peptidase S8/S53 domain"/>
    <property type="match status" value="1"/>
</dbReference>
<dbReference type="PANTHER" id="PTHR43806">
    <property type="entry name" value="PEPTIDASE S8"/>
    <property type="match status" value="1"/>
</dbReference>
<evidence type="ECO:0000256" key="5">
    <source>
        <dbReference type="PROSITE-ProRule" id="PRU01240"/>
    </source>
</evidence>
<feature type="active site" description="Charge relay system" evidence="5">
    <location>
        <position position="391"/>
    </location>
</feature>
<evidence type="ECO:0000256" key="3">
    <source>
        <dbReference type="ARBA" id="ARBA00022801"/>
    </source>
</evidence>
<dbReference type="Pfam" id="PF00082">
    <property type="entry name" value="Peptidase_S8"/>
    <property type="match status" value="1"/>
</dbReference>
<gene>
    <name evidence="7" type="ORF">FRY97_09195</name>
</gene>
<sequence>MENQAIISVSSLLSIILLLLLPAAAQSQQQGIPGEYYEGRVYVKIQEAAGVQWANMDSLQDLSAYGPFAELFRAFGVYRIHKPFGRLSSSFFDHTYQLHFSETGKEQAFIQLLMREPAVEFAEQVPVMRSFYTPNDAYANNSDQWFLAQIDAYDAWDLHQEGEEVVVAITDDAVKWDHEDLEGNLWINEAEYVGIEGIDDDGNGYIDDYIGWDAANWDNDPRPPAYASSAVFSHGTHCAGIAGAVTDNWVGGASISFNNARIMSCKGKLDGTTGTGIDEAWGAFAYAVAAGAEIISCSWGGSFSVVNSNLVSLAIDNGAIVVAAAGNDNTSIPSYPAAYTGVLAVANTRSGDVRNPSSNYGSWVDIAAPGTDILSPIAFNQSSYDAFNGTSMSCPMVAGLLAHMKSYKPNAANEEIIGCLLSSADNIDVVNPGFVGALGSGRINARAALECLDGGGGGGCNGIALGLTITLDDYGDETTWGIFQAGNLVAYGGPYEGDAEGEVIQEEVCLQEGCYDLFFFDDFGDGMCCDFGEGGYTLSLPNGEVLASGGSFEEEEVTPFCVSGDGGGSGCPPPGDLHALEVGYSHAYLDWSPVSGGADAYRTRFKTEGQTGWITGSWFTSTSTIWGNMQPCRDYEFQVQSRCDGAEGEFSSSVLLSTRGCADAYCYSYGTTWDDWIARVQLKEIDHETGKSYGFGDYMSLSAGLEQGAQYPLTLTPDTDDNQQTVYWRVWIDFNQDGDFQDANELVFQESAMNTIPVSGAINIPGDAPVGATRMRVSMDPNGFAGPCSTGSAREVEDYTVVINEGSPTSSSLEEGAAALVQVFPNPAREKLHVQLVGAIYGSASFSLLNAQGQVVRQWPGLLVSESQAVSLGVSGLPPGLFWLEVNWASSRAVKKIVIH</sequence>
<evidence type="ECO:0000259" key="6">
    <source>
        <dbReference type="PROSITE" id="PS50853"/>
    </source>
</evidence>
<dbReference type="Pfam" id="PF18962">
    <property type="entry name" value="Por_Secre_tail"/>
    <property type="match status" value="1"/>
</dbReference>
<dbReference type="InterPro" id="IPR036116">
    <property type="entry name" value="FN3_sf"/>
</dbReference>
<dbReference type="RefSeq" id="WP_147167157.1">
    <property type="nucleotide sequence ID" value="NZ_VOOR01000015.1"/>
</dbReference>
<dbReference type="NCBIfam" id="TIGR04183">
    <property type="entry name" value="Por_Secre_tail"/>
    <property type="match status" value="1"/>
</dbReference>
<dbReference type="Gene3D" id="2.60.40.10">
    <property type="entry name" value="Immunoglobulins"/>
    <property type="match status" value="1"/>
</dbReference>
<dbReference type="AlphaFoldDB" id="A0A5C6RMB8"/>
<dbReference type="EMBL" id="VOOR01000015">
    <property type="protein sequence ID" value="TXB63518.1"/>
    <property type="molecule type" value="Genomic_DNA"/>
</dbReference>
<dbReference type="CDD" id="cd00063">
    <property type="entry name" value="FN3"/>
    <property type="match status" value="1"/>
</dbReference>
<name>A0A5C6RMB8_9BACT</name>
<dbReference type="InterPro" id="IPR013783">
    <property type="entry name" value="Ig-like_fold"/>
</dbReference>
<proteinExistence type="inferred from homology"/>
<keyword evidence="3 5" id="KW-0378">Hydrolase</keyword>
<comment type="caution">
    <text evidence="7">The sequence shown here is derived from an EMBL/GenBank/DDBJ whole genome shotgun (WGS) entry which is preliminary data.</text>
</comment>
<dbReference type="InterPro" id="IPR003961">
    <property type="entry name" value="FN3_dom"/>
</dbReference>
<dbReference type="Pfam" id="PF20009">
    <property type="entry name" value="GEVED"/>
    <property type="match status" value="1"/>
</dbReference>
<evidence type="ECO:0000256" key="1">
    <source>
        <dbReference type="ARBA" id="ARBA00011073"/>
    </source>
</evidence>
<feature type="active site" description="Charge relay system" evidence="5">
    <location>
        <position position="234"/>
    </location>
</feature>
<dbReference type="InterPro" id="IPR015500">
    <property type="entry name" value="Peptidase_S8_subtilisin-rel"/>
</dbReference>
<dbReference type="SUPFAM" id="SSF49265">
    <property type="entry name" value="Fibronectin type III"/>
    <property type="match status" value="1"/>
</dbReference>
<protein>
    <submittedName>
        <fullName evidence="7">S8 family serine peptidase</fullName>
    </submittedName>
</protein>
<dbReference type="GO" id="GO:0004252">
    <property type="term" value="F:serine-type endopeptidase activity"/>
    <property type="evidence" value="ECO:0007669"/>
    <property type="project" value="UniProtKB-UniRule"/>
</dbReference>
<dbReference type="PROSITE" id="PS00137">
    <property type="entry name" value="SUBTILASE_HIS"/>
    <property type="match status" value="1"/>
</dbReference>
<dbReference type="PROSITE" id="PS50853">
    <property type="entry name" value="FN3"/>
    <property type="match status" value="1"/>
</dbReference>
<feature type="domain" description="Fibronectin type-III" evidence="6">
    <location>
        <begin position="573"/>
        <end position="661"/>
    </location>
</feature>
<dbReference type="InterPro" id="IPR045474">
    <property type="entry name" value="GEVED"/>
</dbReference>
<evidence type="ECO:0000256" key="2">
    <source>
        <dbReference type="ARBA" id="ARBA00022670"/>
    </source>
</evidence>